<evidence type="ECO:0000313" key="4">
    <source>
        <dbReference type="EMBL" id="NLR92219.1"/>
    </source>
</evidence>
<dbReference type="RefSeq" id="WP_168882939.1">
    <property type="nucleotide sequence ID" value="NZ_JABAIL010000004.1"/>
</dbReference>
<evidence type="ECO:0000256" key="1">
    <source>
        <dbReference type="ARBA" id="ARBA00023015"/>
    </source>
</evidence>
<dbReference type="SMART" id="SM00342">
    <property type="entry name" value="HTH_ARAC"/>
    <property type="match status" value="1"/>
</dbReference>
<protein>
    <submittedName>
        <fullName evidence="4">Helix-turn-helix transcriptional regulator</fullName>
    </submittedName>
</protein>
<evidence type="ECO:0000256" key="2">
    <source>
        <dbReference type="ARBA" id="ARBA00023163"/>
    </source>
</evidence>
<dbReference type="InterPro" id="IPR018060">
    <property type="entry name" value="HTH_AraC"/>
</dbReference>
<dbReference type="SUPFAM" id="SSF46689">
    <property type="entry name" value="Homeodomain-like"/>
    <property type="match status" value="2"/>
</dbReference>
<organism evidence="4 5">
    <name type="scientific">Flammeovirga agarivorans</name>
    <dbReference type="NCBI Taxonomy" id="2726742"/>
    <lineage>
        <taxon>Bacteria</taxon>
        <taxon>Pseudomonadati</taxon>
        <taxon>Bacteroidota</taxon>
        <taxon>Cytophagia</taxon>
        <taxon>Cytophagales</taxon>
        <taxon>Flammeovirgaceae</taxon>
        <taxon>Flammeovirga</taxon>
    </lineage>
</organism>
<dbReference type="PANTHER" id="PTHR47893">
    <property type="entry name" value="REGULATORY PROTEIN PCHR"/>
    <property type="match status" value="1"/>
</dbReference>
<dbReference type="GO" id="GO:0043565">
    <property type="term" value="F:sequence-specific DNA binding"/>
    <property type="evidence" value="ECO:0007669"/>
    <property type="project" value="InterPro"/>
</dbReference>
<dbReference type="InterPro" id="IPR053142">
    <property type="entry name" value="PchR_regulatory_protein"/>
</dbReference>
<dbReference type="Gene3D" id="1.10.10.60">
    <property type="entry name" value="Homeodomain-like"/>
    <property type="match status" value="1"/>
</dbReference>
<sequence>MEKNTSNTFIFSGSASSIIKEWERNFKAQNEEGCLKIRNEKFKADIFHARLVRGFDVYQNNVRFTEQCHFKYEGSKLHQSLVMIFDFKGNLFQQINTNQTNLHGSMILQDGSYSFSLNNDLDETYQWISLRISLELIEENYPALMKLFDLVSKPDQSWIIYEFMPYEVKSLLKDLYAIPEGKSNIYKKRILFSRIIECMGVFYERLLEKSHFKSYNLHEDDLEKLLMIKDDIFSSLEQIPSIDDLSEKYGYSRSKFTRDFRKVYGTSVYQFHLDYRLEKAYEFLKEGNKTITEVGRAVGYISLSKFSYAFKSKYKVSPKLVR</sequence>
<dbReference type="EMBL" id="JABAIL010000004">
    <property type="protein sequence ID" value="NLR92219.1"/>
    <property type="molecule type" value="Genomic_DNA"/>
</dbReference>
<name>A0A7X8SL43_9BACT</name>
<reference evidence="4 5" key="1">
    <citation type="submission" date="2020-04" db="EMBL/GenBank/DDBJ databases">
        <title>Flammeovirga sp. SR4, a novel species isolated from seawater.</title>
        <authorList>
            <person name="Wang X."/>
        </authorList>
    </citation>
    <scope>NUCLEOTIDE SEQUENCE [LARGE SCALE GENOMIC DNA]</scope>
    <source>
        <strain evidence="4 5">SR4</strain>
    </source>
</reference>
<keyword evidence="5" id="KW-1185">Reference proteome</keyword>
<feature type="domain" description="HTH araC/xylS-type" evidence="3">
    <location>
        <begin position="226"/>
        <end position="322"/>
    </location>
</feature>
<comment type="caution">
    <text evidence="4">The sequence shown here is derived from an EMBL/GenBank/DDBJ whole genome shotgun (WGS) entry which is preliminary data.</text>
</comment>
<evidence type="ECO:0000259" key="3">
    <source>
        <dbReference type="PROSITE" id="PS01124"/>
    </source>
</evidence>
<dbReference type="InterPro" id="IPR009057">
    <property type="entry name" value="Homeodomain-like_sf"/>
</dbReference>
<gene>
    <name evidence="4" type="ORF">HGP29_13410</name>
</gene>
<dbReference type="PANTHER" id="PTHR47893:SF1">
    <property type="entry name" value="REGULATORY PROTEIN PCHR"/>
    <property type="match status" value="1"/>
</dbReference>
<keyword evidence="2" id="KW-0804">Transcription</keyword>
<dbReference type="Proteomes" id="UP000585050">
    <property type="component" value="Unassembled WGS sequence"/>
</dbReference>
<dbReference type="PROSITE" id="PS01124">
    <property type="entry name" value="HTH_ARAC_FAMILY_2"/>
    <property type="match status" value="1"/>
</dbReference>
<dbReference type="AlphaFoldDB" id="A0A7X8SL43"/>
<evidence type="ECO:0000313" key="5">
    <source>
        <dbReference type="Proteomes" id="UP000585050"/>
    </source>
</evidence>
<dbReference type="GO" id="GO:0003700">
    <property type="term" value="F:DNA-binding transcription factor activity"/>
    <property type="evidence" value="ECO:0007669"/>
    <property type="project" value="InterPro"/>
</dbReference>
<accession>A0A7X8SL43</accession>
<keyword evidence="1" id="KW-0805">Transcription regulation</keyword>
<proteinExistence type="predicted"/>
<dbReference type="Pfam" id="PF12833">
    <property type="entry name" value="HTH_18"/>
    <property type="match status" value="1"/>
</dbReference>